<keyword evidence="2 3" id="KW-0690">Ribosome biogenesis</keyword>
<dbReference type="GO" id="GO:0006412">
    <property type="term" value="P:translation"/>
    <property type="evidence" value="ECO:0007669"/>
    <property type="project" value="TreeGrafter"/>
</dbReference>
<dbReference type="STRING" id="1121451.DESAM_21703"/>
<dbReference type="RefSeq" id="WP_015336583.1">
    <property type="nucleotide sequence ID" value="NC_020055.1"/>
</dbReference>
<comment type="similarity">
    <text evidence="3">Belongs to the RimP family.</text>
</comment>
<evidence type="ECO:0000259" key="5">
    <source>
        <dbReference type="Pfam" id="PF17384"/>
    </source>
</evidence>
<gene>
    <name evidence="3 6" type="primary">rimP</name>
    <name evidence="6" type="ORF">DESAM_21703</name>
</gene>
<evidence type="ECO:0000256" key="1">
    <source>
        <dbReference type="ARBA" id="ARBA00022490"/>
    </source>
</evidence>
<keyword evidence="1 3" id="KW-0963">Cytoplasm</keyword>
<dbReference type="GO" id="GO:0005829">
    <property type="term" value="C:cytosol"/>
    <property type="evidence" value="ECO:0007669"/>
    <property type="project" value="TreeGrafter"/>
</dbReference>
<dbReference type="InterPro" id="IPR036847">
    <property type="entry name" value="RimP_C_sf"/>
</dbReference>
<dbReference type="Pfam" id="PF17384">
    <property type="entry name" value="DUF150_C"/>
    <property type="match status" value="1"/>
</dbReference>
<keyword evidence="7" id="KW-1185">Reference proteome</keyword>
<dbReference type="GO" id="GO:0000028">
    <property type="term" value="P:ribosomal small subunit assembly"/>
    <property type="evidence" value="ECO:0007669"/>
    <property type="project" value="TreeGrafter"/>
</dbReference>
<dbReference type="InterPro" id="IPR028989">
    <property type="entry name" value="RimP_N"/>
</dbReference>
<name>L0RCR9_9BACT</name>
<dbReference type="InterPro" id="IPR028998">
    <property type="entry name" value="RimP_C"/>
</dbReference>
<dbReference type="InterPro" id="IPR035956">
    <property type="entry name" value="RimP_N_sf"/>
</dbReference>
<dbReference type="Gene3D" id="2.30.30.180">
    <property type="entry name" value="Ribosome maturation factor RimP, C-terminal domain"/>
    <property type="match status" value="1"/>
</dbReference>
<dbReference type="CDD" id="cd01734">
    <property type="entry name" value="YlxS_C"/>
    <property type="match status" value="1"/>
</dbReference>
<dbReference type="SUPFAM" id="SSF74942">
    <property type="entry name" value="YhbC-like, C-terminal domain"/>
    <property type="match status" value="1"/>
</dbReference>
<comment type="subcellular location">
    <subcellularLocation>
        <location evidence="3">Cytoplasm</location>
    </subcellularLocation>
</comment>
<dbReference type="EMBL" id="FO203522">
    <property type="protein sequence ID" value="CCO23980.1"/>
    <property type="molecule type" value="Genomic_DNA"/>
</dbReference>
<protein>
    <recommendedName>
        <fullName evidence="3">Ribosome maturation factor RimP</fullName>
    </recommendedName>
</protein>
<dbReference type="Pfam" id="PF02576">
    <property type="entry name" value="RimP_N"/>
    <property type="match status" value="1"/>
</dbReference>
<comment type="function">
    <text evidence="3">Required for maturation of 30S ribosomal subunits.</text>
</comment>
<dbReference type="PATRIC" id="fig|1121451.3.peg.1944"/>
<organism evidence="6 7">
    <name type="scientific">Maridesulfovibrio hydrothermalis AM13 = DSM 14728</name>
    <dbReference type="NCBI Taxonomy" id="1121451"/>
    <lineage>
        <taxon>Bacteria</taxon>
        <taxon>Pseudomonadati</taxon>
        <taxon>Thermodesulfobacteriota</taxon>
        <taxon>Desulfovibrionia</taxon>
        <taxon>Desulfovibrionales</taxon>
        <taxon>Desulfovibrionaceae</taxon>
        <taxon>Maridesulfovibrio</taxon>
    </lineage>
</organism>
<evidence type="ECO:0000256" key="2">
    <source>
        <dbReference type="ARBA" id="ARBA00022517"/>
    </source>
</evidence>
<proteinExistence type="inferred from homology"/>
<dbReference type="FunFam" id="3.30.300.70:FF:000001">
    <property type="entry name" value="Ribosome maturation factor RimP"/>
    <property type="match status" value="1"/>
</dbReference>
<dbReference type="AlphaFoldDB" id="L0RCR9"/>
<feature type="domain" description="Ribosome maturation factor RimP C-terminal" evidence="5">
    <location>
        <begin position="88"/>
        <end position="154"/>
    </location>
</feature>
<accession>L0RCR9</accession>
<dbReference type="HAMAP" id="MF_01077">
    <property type="entry name" value="RimP"/>
    <property type="match status" value="1"/>
</dbReference>
<feature type="domain" description="Ribosome maturation factor RimP N-terminal" evidence="4">
    <location>
        <begin position="14"/>
        <end position="84"/>
    </location>
</feature>
<evidence type="ECO:0000256" key="3">
    <source>
        <dbReference type="HAMAP-Rule" id="MF_01077"/>
    </source>
</evidence>
<dbReference type="Gene3D" id="3.30.300.70">
    <property type="entry name" value="RimP-like superfamily, N-terminal"/>
    <property type="match status" value="1"/>
</dbReference>
<dbReference type="OrthoDB" id="9805006at2"/>
<dbReference type="PANTHER" id="PTHR33867:SF1">
    <property type="entry name" value="RIBOSOME MATURATION FACTOR RIMP"/>
    <property type="match status" value="1"/>
</dbReference>
<dbReference type="HOGENOM" id="CLU_070525_1_1_7"/>
<dbReference type="KEGG" id="dhy:DESAM_21703"/>
<evidence type="ECO:0000313" key="6">
    <source>
        <dbReference type="EMBL" id="CCO23980.1"/>
    </source>
</evidence>
<dbReference type="SUPFAM" id="SSF75420">
    <property type="entry name" value="YhbC-like, N-terminal domain"/>
    <property type="match status" value="1"/>
</dbReference>
<dbReference type="Proteomes" id="UP000010808">
    <property type="component" value="Chromosome"/>
</dbReference>
<evidence type="ECO:0000259" key="4">
    <source>
        <dbReference type="Pfam" id="PF02576"/>
    </source>
</evidence>
<sequence>MEQGSLAKKVSEFVEPFIESMKLKLWGVEVTSANRPAVIIYLDGPDGVSIDQCATVSREIGLMLEVEEVIDSAYILEVSSPGLERKFFKPEQLSDYIGKKLNIVLIFSLEGRKKFKGILKETDEEGLLLSLEDQEDPVKLEWDRIKKVKLIHEFK</sequence>
<dbReference type="InterPro" id="IPR003728">
    <property type="entry name" value="Ribosome_maturation_RimP"/>
</dbReference>
<dbReference type="PANTHER" id="PTHR33867">
    <property type="entry name" value="RIBOSOME MATURATION FACTOR RIMP"/>
    <property type="match status" value="1"/>
</dbReference>
<reference evidence="6 7" key="1">
    <citation type="submission" date="2012-10" db="EMBL/GenBank/DDBJ databases">
        <authorList>
            <person name="Genoscope - CEA"/>
        </authorList>
    </citation>
    <scope>NUCLEOTIDE SEQUENCE [LARGE SCALE GENOMIC DNA]</scope>
    <source>
        <strain evidence="7">AM13 / DSM 14728</strain>
    </source>
</reference>
<evidence type="ECO:0000313" key="7">
    <source>
        <dbReference type="Proteomes" id="UP000010808"/>
    </source>
</evidence>
<dbReference type="eggNOG" id="COG0779">
    <property type="taxonomic scope" value="Bacteria"/>
</dbReference>